<dbReference type="CDD" id="cd02440">
    <property type="entry name" value="AdoMet_MTases"/>
    <property type="match status" value="1"/>
</dbReference>
<evidence type="ECO:0000313" key="2">
    <source>
        <dbReference type="EMBL" id="MDV7219528.1"/>
    </source>
</evidence>
<evidence type="ECO:0000313" key="3">
    <source>
        <dbReference type="Proteomes" id="UP001187346"/>
    </source>
</evidence>
<dbReference type="PANTHER" id="PTHR43861">
    <property type="entry name" value="TRANS-ACONITATE 2-METHYLTRANSFERASE-RELATED"/>
    <property type="match status" value="1"/>
</dbReference>
<protein>
    <submittedName>
        <fullName evidence="2">Class I SAM-dependent methyltransferase</fullName>
        <ecNumber evidence="2">2.1.1.-</ecNumber>
    </submittedName>
</protein>
<dbReference type="Pfam" id="PF13847">
    <property type="entry name" value="Methyltransf_31"/>
    <property type="match status" value="1"/>
</dbReference>
<dbReference type="InterPro" id="IPR029063">
    <property type="entry name" value="SAM-dependent_MTases_sf"/>
</dbReference>
<proteinExistence type="predicted"/>
<keyword evidence="3" id="KW-1185">Reference proteome</keyword>
<dbReference type="EMBL" id="JAWMAJ010000097">
    <property type="protein sequence ID" value="MDV7219528.1"/>
    <property type="molecule type" value="Genomic_DNA"/>
</dbReference>
<dbReference type="GO" id="GO:0008168">
    <property type="term" value="F:methyltransferase activity"/>
    <property type="evidence" value="ECO:0007669"/>
    <property type="project" value="UniProtKB-KW"/>
</dbReference>
<dbReference type="RefSeq" id="WP_317773422.1">
    <property type="nucleotide sequence ID" value="NZ_JAWMAJ010000097.1"/>
</dbReference>
<dbReference type="SUPFAM" id="SSF53335">
    <property type="entry name" value="S-adenosyl-L-methionine-dependent methyltransferases"/>
    <property type="match status" value="1"/>
</dbReference>
<gene>
    <name evidence="2" type="ORF">R5A26_26670</name>
</gene>
<name>A0ABU4FG12_9ACTN</name>
<accession>A0ABU4FG12</accession>
<dbReference type="InterPro" id="IPR025714">
    <property type="entry name" value="Methyltranfer_dom"/>
</dbReference>
<feature type="domain" description="Methyltransferase" evidence="1">
    <location>
        <begin position="42"/>
        <end position="150"/>
    </location>
</feature>
<keyword evidence="2" id="KW-0489">Methyltransferase</keyword>
<evidence type="ECO:0000259" key="1">
    <source>
        <dbReference type="Pfam" id="PF13847"/>
    </source>
</evidence>
<dbReference type="Gene3D" id="3.40.50.150">
    <property type="entry name" value="Vaccinia Virus protein VP39"/>
    <property type="match status" value="1"/>
</dbReference>
<organism evidence="2 3">
    <name type="scientific">Streptomyces prunicolor</name>
    <dbReference type="NCBI Taxonomy" id="67348"/>
    <lineage>
        <taxon>Bacteria</taxon>
        <taxon>Bacillati</taxon>
        <taxon>Actinomycetota</taxon>
        <taxon>Actinomycetes</taxon>
        <taxon>Kitasatosporales</taxon>
        <taxon>Streptomycetaceae</taxon>
        <taxon>Streptomyces</taxon>
    </lineage>
</organism>
<keyword evidence="2" id="KW-0808">Transferase</keyword>
<reference evidence="2 3" key="1">
    <citation type="submission" date="2023-10" db="EMBL/GenBank/DDBJ databases">
        <title>Characterization of rhizosphere-enriched actinobacteria from wheat plants lab-grown on chernevaya soil.</title>
        <authorList>
            <person name="Tikhonova E.N."/>
            <person name="Konopkin A."/>
            <person name="Kravchenko I.K."/>
        </authorList>
    </citation>
    <scope>NUCLEOTIDE SEQUENCE [LARGE SCALE GENOMIC DNA]</scope>
    <source>
        <strain evidence="2 3">RR29</strain>
    </source>
</reference>
<dbReference type="EC" id="2.1.1.-" evidence="2"/>
<dbReference type="Proteomes" id="UP001187346">
    <property type="component" value="Unassembled WGS sequence"/>
</dbReference>
<sequence>MTEKDSSSYVMGNTSEEADRLGIQASLYDRHTEYLLRTAGLREGMRVLDIGCGTGEVSLAAARVVGPSGHVLGVDMDHGVLERARENAASSSYRNVVFEQAMLPDLEIPEPFDALVGRLILIHLDDPVGTLKSLTRFVRPGGVVTFQDFNISRTRAVPAVPVVTESVGWICAALREGRRDPEMGEQLAGVLRLSGLSDPSVAVAVPTGGPDSAAVTLIAESTRSLLPVMERGGIATAEEVDIDTLRTRMVRACTEVQATVYVPELVAAWAEVR</sequence>
<comment type="caution">
    <text evidence="2">The sequence shown here is derived from an EMBL/GenBank/DDBJ whole genome shotgun (WGS) entry which is preliminary data.</text>
</comment>
<dbReference type="GO" id="GO:0032259">
    <property type="term" value="P:methylation"/>
    <property type="evidence" value="ECO:0007669"/>
    <property type="project" value="UniProtKB-KW"/>
</dbReference>